<gene>
    <name evidence="1" type="ORF">ACFOJE_18665</name>
</gene>
<dbReference type="InterPro" id="IPR008972">
    <property type="entry name" value="Cupredoxin"/>
</dbReference>
<name>A0ABV7AY96_9GAMM</name>
<dbReference type="EMBL" id="JBHRSJ010000034">
    <property type="protein sequence ID" value="MFC2974221.1"/>
    <property type="molecule type" value="Genomic_DNA"/>
</dbReference>
<evidence type="ECO:0000313" key="2">
    <source>
        <dbReference type="Proteomes" id="UP001595457"/>
    </source>
</evidence>
<dbReference type="Gene3D" id="2.60.40.420">
    <property type="entry name" value="Cupredoxins - blue copper proteins"/>
    <property type="match status" value="1"/>
</dbReference>
<dbReference type="Proteomes" id="UP001595457">
    <property type="component" value="Unassembled WGS sequence"/>
</dbReference>
<comment type="caution">
    <text evidence="1">The sequence shown here is derived from an EMBL/GenBank/DDBJ whole genome shotgun (WGS) entry which is preliminary data.</text>
</comment>
<organism evidence="1 2">
    <name type="scientific">Azotobacter bryophylli</name>
    <dbReference type="NCBI Taxonomy" id="1986537"/>
    <lineage>
        <taxon>Bacteria</taxon>
        <taxon>Pseudomonadati</taxon>
        <taxon>Pseudomonadota</taxon>
        <taxon>Gammaproteobacteria</taxon>
        <taxon>Pseudomonadales</taxon>
        <taxon>Pseudomonadaceae</taxon>
        <taxon>Azotobacter</taxon>
    </lineage>
</organism>
<reference evidence="2" key="1">
    <citation type="journal article" date="2019" name="Int. J. Syst. Evol. Microbiol.">
        <title>The Global Catalogue of Microorganisms (GCM) 10K type strain sequencing project: providing services to taxonomists for standard genome sequencing and annotation.</title>
        <authorList>
            <consortium name="The Broad Institute Genomics Platform"/>
            <consortium name="The Broad Institute Genome Sequencing Center for Infectious Disease"/>
            <person name="Wu L."/>
            <person name="Ma J."/>
        </authorList>
    </citation>
    <scope>NUCLEOTIDE SEQUENCE [LARGE SCALE GENOMIC DNA]</scope>
    <source>
        <strain evidence="2">KCTC 62195</strain>
    </source>
</reference>
<keyword evidence="2" id="KW-1185">Reference proteome</keyword>
<sequence>MKATRFARGCSLATALLVCEASAVRPPAEAYHARASADGVQRVSIVAGNYFFRPERIVVQAGQSLELTLTAEPGLVSHRFVLRAPGGQALADLRLGREARMLRFRLAEGDYPFHCSSRLPFLGSHRDRGMAGVLEVRE</sequence>
<evidence type="ECO:0000313" key="1">
    <source>
        <dbReference type="EMBL" id="MFC2974221.1"/>
    </source>
</evidence>
<dbReference type="SUPFAM" id="SSF49503">
    <property type="entry name" value="Cupredoxins"/>
    <property type="match status" value="1"/>
</dbReference>
<dbReference type="RefSeq" id="WP_377816258.1">
    <property type="nucleotide sequence ID" value="NZ_JBHRSJ010000034.1"/>
</dbReference>
<evidence type="ECO:0008006" key="3">
    <source>
        <dbReference type="Google" id="ProtNLM"/>
    </source>
</evidence>
<accession>A0ABV7AY96</accession>
<protein>
    <recommendedName>
        <fullName evidence="3">Quinol oxidase</fullName>
    </recommendedName>
</protein>
<proteinExistence type="predicted"/>